<reference evidence="5" key="1">
    <citation type="journal article" date="2020" name="New Phytol.">
        <title>Comparative genomics reveals dynamic genome evolution in host specialist ectomycorrhizal fungi.</title>
        <authorList>
            <person name="Lofgren L.A."/>
            <person name="Nguyen N.H."/>
            <person name="Vilgalys R."/>
            <person name="Ruytinx J."/>
            <person name="Liao H.L."/>
            <person name="Branco S."/>
            <person name="Kuo A."/>
            <person name="LaButti K."/>
            <person name="Lipzen A."/>
            <person name="Andreopoulos W."/>
            <person name="Pangilinan J."/>
            <person name="Riley R."/>
            <person name="Hundley H."/>
            <person name="Na H."/>
            <person name="Barry K."/>
            <person name="Grigoriev I.V."/>
            <person name="Stajich J.E."/>
            <person name="Kennedy P.G."/>
        </authorList>
    </citation>
    <scope>NUCLEOTIDE SEQUENCE</scope>
    <source>
        <strain evidence="5">FC203</strain>
    </source>
</reference>
<gene>
    <name evidence="5" type="ORF">F5891DRAFT_1019030</name>
</gene>
<evidence type="ECO:0000259" key="4">
    <source>
        <dbReference type="Pfam" id="PF01494"/>
    </source>
</evidence>
<evidence type="ECO:0000256" key="1">
    <source>
        <dbReference type="ARBA" id="ARBA00022630"/>
    </source>
</evidence>
<keyword evidence="3" id="KW-0560">Oxidoreductase</keyword>
<evidence type="ECO:0000313" key="6">
    <source>
        <dbReference type="Proteomes" id="UP001195769"/>
    </source>
</evidence>
<evidence type="ECO:0000256" key="3">
    <source>
        <dbReference type="ARBA" id="ARBA00023002"/>
    </source>
</evidence>
<keyword evidence="6" id="KW-1185">Reference proteome</keyword>
<dbReference type="AlphaFoldDB" id="A0AAD4EBZ4"/>
<dbReference type="SUPFAM" id="SSF51905">
    <property type="entry name" value="FAD/NAD(P)-binding domain"/>
    <property type="match status" value="1"/>
</dbReference>
<dbReference type="EMBL" id="JABBWK010000013">
    <property type="protein sequence ID" value="KAG1903366.1"/>
    <property type="molecule type" value="Genomic_DNA"/>
</dbReference>
<dbReference type="GO" id="GO:0071949">
    <property type="term" value="F:FAD binding"/>
    <property type="evidence" value="ECO:0007669"/>
    <property type="project" value="InterPro"/>
</dbReference>
<keyword evidence="1" id="KW-0285">Flavoprotein</keyword>
<dbReference type="Proteomes" id="UP001195769">
    <property type="component" value="Unassembled WGS sequence"/>
</dbReference>
<feature type="domain" description="FAD-binding" evidence="4">
    <location>
        <begin position="3"/>
        <end position="69"/>
    </location>
</feature>
<dbReference type="InterPro" id="IPR002938">
    <property type="entry name" value="FAD-bd"/>
</dbReference>
<organism evidence="5 6">
    <name type="scientific">Suillus fuscotomentosus</name>
    <dbReference type="NCBI Taxonomy" id="1912939"/>
    <lineage>
        <taxon>Eukaryota</taxon>
        <taxon>Fungi</taxon>
        <taxon>Dikarya</taxon>
        <taxon>Basidiomycota</taxon>
        <taxon>Agaricomycotina</taxon>
        <taxon>Agaricomycetes</taxon>
        <taxon>Agaricomycetidae</taxon>
        <taxon>Boletales</taxon>
        <taxon>Suillineae</taxon>
        <taxon>Suillaceae</taxon>
        <taxon>Suillus</taxon>
    </lineage>
</organism>
<sequence length="161" mass="17443">IDAGPVGLVAALTLLQNGISVCIIDNLVATPYPRVGQCSAGTWPRSLELYNFLGISEVNSLGTPAPVMRGYKPGMLEVLKDSLMVPHIEPTPAIPFLLDVVLRRHLEKFSCSNGISEIFDTESIIGADGIVRKQLGLTFSGEIRKDTLIVTGDISLTRWPR</sequence>
<dbReference type="GO" id="GO:0016491">
    <property type="term" value="F:oxidoreductase activity"/>
    <property type="evidence" value="ECO:0007669"/>
    <property type="project" value="UniProtKB-KW"/>
</dbReference>
<proteinExistence type="predicted"/>
<protein>
    <recommendedName>
        <fullName evidence="4">FAD-binding domain-containing protein</fullName>
    </recommendedName>
</protein>
<dbReference type="GeneID" id="64655365"/>
<keyword evidence="2" id="KW-0274">FAD</keyword>
<accession>A0AAD4EBZ4</accession>
<dbReference type="InterPro" id="IPR036188">
    <property type="entry name" value="FAD/NAD-bd_sf"/>
</dbReference>
<evidence type="ECO:0000313" key="5">
    <source>
        <dbReference type="EMBL" id="KAG1903366.1"/>
    </source>
</evidence>
<dbReference type="Pfam" id="PF01494">
    <property type="entry name" value="FAD_binding_3"/>
    <property type="match status" value="1"/>
</dbReference>
<comment type="caution">
    <text evidence="5">The sequence shown here is derived from an EMBL/GenBank/DDBJ whole genome shotgun (WGS) entry which is preliminary data.</text>
</comment>
<dbReference type="Gene3D" id="3.50.50.60">
    <property type="entry name" value="FAD/NAD(P)-binding domain"/>
    <property type="match status" value="1"/>
</dbReference>
<evidence type="ECO:0000256" key="2">
    <source>
        <dbReference type="ARBA" id="ARBA00022827"/>
    </source>
</evidence>
<dbReference type="RefSeq" id="XP_041228941.1">
    <property type="nucleotide sequence ID" value="XM_041361067.1"/>
</dbReference>
<feature type="non-terminal residue" evidence="5">
    <location>
        <position position="161"/>
    </location>
</feature>
<name>A0AAD4EBZ4_9AGAM</name>